<name>A0ABV0MYP1_9TELE</name>
<evidence type="ECO:0000313" key="1">
    <source>
        <dbReference type="EMBL" id="MEQ2163167.1"/>
    </source>
</evidence>
<dbReference type="Proteomes" id="UP001476798">
    <property type="component" value="Unassembled WGS sequence"/>
</dbReference>
<gene>
    <name evidence="1" type="ORF">GOODEAATRI_027418</name>
</gene>
<dbReference type="EMBL" id="JAHRIO010013582">
    <property type="protein sequence ID" value="MEQ2163167.1"/>
    <property type="molecule type" value="Genomic_DNA"/>
</dbReference>
<organism evidence="1 2">
    <name type="scientific">Goodea atripinnis</name>
    <dbReference type="NCBI Taxonomy" id="208336"/>
    <lineage>
        <taxon>Eukaryota</taxon>
        <taxon>Metazoa</taxon>
        <taxon>Chordata</taxon>
        <taxon>Craniata</taxon>
        <taxon>Vertebrata</taxon>
        <taxon>Euteleostomi</taxon>
        <taxon>Actinopterygii</taxon>
        <taxon>Neopterygii</taxon>
        <taxon>Teleostei</taxon>
        <taxon>Neoteleostei</taxon>
        <taxon>Acanthomorphata</taxon>
        <taxon>Ovalentaria</taxon>
        <taxon>Atherinomorphae</taxon>
        <taxon>Cyprinodontiformes</taxon>
        <taxon>Goodeidae</taxon>
        <taxon>Goodea</taxon>
    </lineage>
</organism>
<sequence length="94" mass="10136">MALQSSCKAWNMSFKIHGLDLTGLCVVFEQSVFGVFSVCVIDLRNRCNGVRHSQTVTGAACTLEAIQVEGLAKCASLCNWPGVNSDLEVLCLQV</sequence>
<protein>
    <submittedName>
        <fullName evidence="1">Uncharacterized protein</fullName>
    </submittedName>
</protein>
<keyword evidence="2" id="KW-1185">Reference proteome</keyword>
<comment type="caution">
    <text evidence="1">The sequence shown here is derived from an EMBL/GenBank/DDBJ whole genome shotgun (WGS) entry which is preliminary data.</text>
</comment>
<accession>A0ABV0MYP1</accession>
<reference evidence="1 2" key="1">
    <citation type="submission" date="2021-06" db="EMBL/GenBank/DDBJ databases">
        <authorList>
            <person name="Palmer J.M."/>
        </authorList>
    </citation>
    <scope>NUCLEOTIDE SEQUENCE [LARGE SCALE GENOMIC DNA]</scope>
    <source>
        <strain evidence="1 2">GA_2019</strain>
        <tissue evidence="1">Muscle</tissue>
    </source>
</reference>
<proteinExistence type="predicted"/>
<evidence type="ECO:0000313" key="2">
    <source>
        <dbReference type="Proteomes" id="UP001476798"/>
    </source>
</evidence>